<sequence>MLIPAEFRPFSSTSCQRLLCNSG</sequence>
<name>A0A026VU97_OOCBI</name>
<evidence type="ECO:0000313" key="2">
    <source>
        <dbReference type="Proteomes" id="UP000053097"/>
    </source>
</evidence>
<dbReference type="AlphaFoldDB" id="A0A026VU97"/>
<gene>
    <name evidence="1" type="ORF">X777_16351</name>
</gene>
<protein>
    <submittedName>
        <fullName evidence="1">Uncharacterized protein</fullName>
    </submittedName>
</protein>
<accession>A0A026VU97</accession>
<keyword evidence="2" id="KW-1185">Reference proteome</keyword>
<dbReference type="EMBL" id="KK107894">
    <property type="protein sequence ID" value="EZA47312.1"/>
    <property type="molecule type" value="Genomic_DNA"/>
</dbReference>
<dbReference type="Proteomes" id="UP000053097">
    <property type="component" value="Unassembled WGS sequence"/>
</dbReference>
<organism evidence="1 2">
    <name type="scientific">Ooceraea biroi</name>
    <name type="common">Clonal raider ant</name>
    <name type="synonym">Cerapachys biroi</name>
    <dbReference type="NCBI Taxonomy" id="2015173"/>
    <lineage>
        <taxon>Eukaryota</taxon>
        <taxon>Metazoa</taxon>
        <taxon>Ecdysozoa</taxon>
        <taxon>Arthropoda</taxon>
        <taxon>Hexapoda</taxon>
        <taxon>Insecta</taxon>
        <taxon>Pterygota</taxon>
        <taxon>Neoptera</taxon>
        <taxon>Endopterygota</taxon>
        <taxon>Hymenoptera</taxon>
        <taxon>Apocrita</taxon>
        <taxon>Aculeata</taxon>
        <taxon>Formicoidea</taxon>
        <taxon>Formicidae</taxon>
        <taxon>Dorylinae</taxon>
        <taxon>Ooceraea</taxon>
    </lineage>
</organism>
<proteinExistence type="predicted"/>
<evidence type="ECO:0000313" key="1">
    <source>
        <dbReference type="EMBL" id="EZA47312.1"/>
    </source>
</evidence>
<reference evidence="1 2" key="1">
    <citation type="journal article" date="2014" name="Curr. Biol.">
        <title>The genome of the clonal raider ant Cerapachys biroi.</title>
        <authorList>
            <person name="Oxley P.R."/>
            <person name="Ji L."/>
            <person name="Fetter-Pruneda I."/>
            <person name="McKenzie S.K."/>
            <person name="Li C."/>
            <person name="Hu H."/>
            <person name="Zhang G."/>
            <person name="Kronauer D.J."/>
        </authorList>
    </citation>
    <scope>NUCLEOTIDE SEQUENCE [LARGE SCALE GENOMIC DNA]</scope>
</reference>